<accession>A0A941AHF1</accession>
<feature type="transmembrane region" description="Helical" evidence="1">
    <location>
        <begin position="162"/>
        <end position="181"/>
    </location>
</feature>
<keyword evidence="1" id="KW-0472">Membrane</keyword>
<protein>
    <submittedName>
        <fullName evidence="2">DUF1772 domain-containing protein</fullName>
    </submittedName>
</protein>
<comment type="caution">
    <text evidence="2">The sequence shown here is derived from an EMBL/GenBank/DDBJ whole genome shotgun (WGS) entry which is preliminary data.</text>
</comment>
<keyword evidence="3" id="KW-1185">Reference proteome</keyword>
<dbReference type="RefSeq" id="WP_210155328.1">
    <property type="nucleotide sequence ID" value="NZ_JAFCNB010000004.1"/>
</dbReference>
<organism evidence="2 3">
    <name type="scientific">Microbispora oryzae</name>
    <dbReference type="NCBI Taxonomy" id="2806554"/>
    <lineage>
        <taxon>Bacteria</taxon>
        <taxon>Bacillati</taxon>
        <taxon>Actinomycetota</taxon>
        <taxon>Actinomycetes</taxon>
        <taxon>Streptosporangiales</taxon>
        <taxon>Streptosporangiaceae</taxon>
        <taxon>Microbispora</taxon>
    </lineage>
</organism>
<gene>
    <name evidence="2" type="ORF">JOL79_09395</name>
</gene>
<keyword evidence="1" id="KW-0812">Transmembrane</keyword>
<evidence type="ECO:0000313" key="3">
    <source>
        <dbReference type="Proteomes" id="UP000674234"/>
    </source>
</evidence>
<dbReference type="Pfam" id="PF08592">
    <property type="entry name" value="Anthrone_oxy"/>
    <property type="match status" value="1"/>
</dbReference>
<evidence type="ECO:0000256" key="1">
    <source>
        <dbReference type="SAM" id="Phobius"/>
    </source>
</evidence>
<name>A0A941AHF1_9ACTN</name>
<feature type="transmembrane region" description="Helical" evidence="1">
    <location>
        <begin position="105"/>
        <end position="126"/>
    </location>
</feature>
<evidence type="ECO:0000313" key="2">
    <source>
        <dbReference type="EMBL" id="MBP2704021.1"/>
    </source>
</evidence>
<sequence>MPGFLPAAALLVATLTSGLIAGLFYAYTCSVMPGLRRAGDRSFVDAMQRINVAILNGWFALTFAGGPLATAAAAALHLGYGQGDGGGDVGGLDGLHRGRHDGGGVLPWTVAALLCHCAMLVITFAVNVPLNNRLDAAGPPERVADPALVRARFEARWVRWNLVRTLASVAAFACLLAGMTAQAG</sequence>
<reference evidence="2" key="1">
    <citation type="submission" date="2021-02" db="EMBL/GenBank/DDBJ databases">
        <title>Draft genome sequence of Microbispora sp. RL4-1S isolated from rice leaves in Thailand.</title>
        <authorList>
            <person name="Muangham S."/>
            <person name="Duangmal K."/>
        </authorList>
    </citation>
    <scope>NUCLEOTIDE SEQUENCE</scope>
    <source>
        <strain evidence="2">RL4-1S</strain>
    </source>
</reference>
<keyword evidence="1" id="KW-1133">Transmembrane helix</keyword>
<feature type="transmembrane region" description="Helical" evidence="1">
    <location>
        <begin position="6"/>
        <end position="29"/>
    </location>
</feature>
<feature type="transmembrane region" description="Helical" evidence="1">
    <location>
        <begin position="50"/>
        <end position="76"/>
    </location>
</feature>
<dbReference type="EMBL" id="JAFCNB010000004">
    <property type="protein sequence ID" value="MBP2704021.1"/>
    <property type="molecule type" value="Genomic_DNA"/>
</dbReference>
<dbReference type="AlphaFoldDB" id="A0A941AHF1"/>
<dbReference type="InterPro" id="IPR013901">
    <property type="entry name" value="Anthrone_oxy"/>
</dbReference>
<proteinExistence type="predicted"/>
<dbReference type="Proteomes" id="UP000674234">
    <property type="component" value="Unassembled WGS sequence"/>
</dbReference>